<dbReference type="EMBL" id="LXEQ01000032">
    <property type="protein sequence ID" value="OAT28201.1"/>
    <property type="molecule type" value="Genomic_DNA"/>
</dbReference>
<protein>
    <recommendedName>
        <fullName evidence="14">Bifunctional adenosylcobalamin biosynthesis protein</fullName>
        <ecNumber evidence="14">2.7.1.156</ecNumber>
        <ecNumber evidence="14">2.7.7.62</ecNumber>
    </recommendedName>
</protein>
<keyword evidence="15" id="KW-0548">Nucleotidyltransferase</keyword>
<dbReference type="EC" id="2.7.7.62" evidence="14"/>
<dbReference type="PIRSF" id="PIRSF006135">
    <property type="entry name" value="CobU"/>
    <property type="match status" value="1"/>
</dbReference>
<keyword evidence="11 14" id="KW-0418">Kinase</keyword>
<evidence type="ECO:0000256" key="9">
    <source>
        <dbReference type="ARBA" id="ARBA00022679"/>
    </source>
</evidence>
<proteinExistence type="inferred from homology"/>
<dbReference type="EC" id="2.7.1.156" evidence="14"/>
<comment type="caution">
    <text evidence="15">The sequence shown here is derived from an EMBL/GenBank/DDBJ whole genome shotgun (WGS) entry which is preliminary data.</text>
</comment>
<keyword evidence="9 14" id="KW-0808">Transferase</keyword>
<dbReference type="InterPro" id="IPR027417">
    <property type="entry name" value="P-loop_NTPase"/>
</dbReference>
<dbReference type="RefSeq" id="WP_064544089.1">
    <property type="nucleotide sequence ID" value="NZ_LXEQ01000032.1"/>
</dbReference>
<dbReference type="SUPFAM" id="SSF52540">
    <property type="entry name" value="P-loop containing nucleoside triphosphate hydrolases"/>
    <property type="match status" value="1"/>
</dbReference>
<evidence type="ECO:0000256" key="4">
    <source>
        <dbReference type="ARBA" id="ARBA00003889"/>
    </source>
</evidence>
<dbReference type="Proteomes" id="UP000078407">
    <property type="component" value="Unassembled WGS sequence"/>
</dbReference>
<name>A0ABX2W9E8_9ENTR</name>
<dbReference type="Gene3D" id="3.40.50.300">
    <property type="entry name" value="P-loop containing nucleotide triphosphate hydrolases"/>
    <property type="match status" value="1"/>
</dbReference>
<keyword evidence="13 14" id="KW-0342">GTP-binding</keyword>
<keyword evidence="12 14" id="KW-0067">ATP-binding</keyword>
<evidence type="ECO:0000313" key="15">
    <source>
        <dbReference type="EMBL" id="OAT28201.1"/>
    </source>
</evidence>
<evidence type="ECO:0000256" key="8">
    <source>
        <dbReference type="ARBA" id="ARBA00022573"/>
    </source>
</evidence>
<dbReference type="CDD" id="cd00544">
    <property type="entry name" value="CobU"/>
    <property type="match status" value="1"/>
</dbReference>
<evidence type="ECO:0000256" key="10">
    <source>
        <dbReference type="ARBA" id="ARBA00022741"/>
    </source>
</evidence>
<keyword evidence="16" id="KW-1185">Reference proteome</keyword>
<evidence type="ECO:0000256" key="2">
    <source>
        <dbReference type="ARBA" id="ARBA00000711"/>
    </source>
</evidence>
<evidence type="ECO:0000256" key="7">
    <source>
        <dbReference type="ARBA" id="ARBA00007490"/>
    </source>
</evidence>
<evidence type="ECO:0000313" key="16">
    <source>
        <dbReference type="Proteomes" id="UP000078407"/>
    </source>
</evidence>
<evidence type="ECO:0000256" key="3">
    <source>
        <dbReference type="ARBA" id="ARBA00001522"/>
    </source>
</evidence>
<reference evidence="15 16" key="1">
    <citation type="submission" date="2016-04" db="EMBL/GenBank/DDBJ databases">
        <title>ATOL: Assembling a taxonomically balanced genome-scale reconstruction of the evolutionary history of the Enterobacteriaceae.</title>
        <authorList>
            <person name="Plunkett G.III."/>
            <person name="Neeno-Eckwall E.C."/>
            <person name="Glasner J.D."/>
            <person name="Perna N.T."/>
        </authorList>
    </citation>
    <scope>NUCLEOTIDE SEQUENCE [LARGE SCALE GENOMIC DNA]</scope>
    <source>
        <strain evidence="15 16">ATCC 51602</strain>
    </source>
</reference>
<dbReference type="PANTHER" id="PTHR34848:SF1">
    <property type="entry name" value="BIFUNCTIONAL ADENOSYLCOBALAMIN BIOSYNTHESIS PROTEIN COBU"/>
    <property type="match status" value="1"/>
</dbReference>
<dbReference type="PANTHER" id="PTHR34848">
    <property type="match status" value="1"/>
</dbReference>
<comment type="catalytic activity">
    <reaction evidence="3">
        <text>adenosylcob(III)inamide + GTP = adenosylcob(III)inamide phosphate + GDP + H(+)</text>
        <dbReference type="Rhea" id="RHEA:15765"/>
        <dbReference type="ChEBI" id="CHEBI:2480"/>
        <dbReference type="ChEBI" id="CHEBI:15378"/>
        <dbReference type="ChEBI" id="CHEBI:37565"/>
        <dbReference type="ChEBI" id="CHEBI:58189"/>
        <dbReference type="ChEBI" id="CHEBI:58502"/>
        <dbReference type="EC" id="2.7.1.156"/>
    </reaction>
</comment>
<evidence type="ECO:0000256" key="12">
    <source>
        <dbReference type="ARBA" id="ARBA00022840"/>
    </source>
</evidence>
<evidence type="ECO:0000256" key="6">
    <source>
        <dbReference type="ARBA" id="ARBA00005159"/>
    </source>
</evidence>
<comment type="pathway">
    <text evidence="5 14">Cofactor biosynthesis; adenosylcobalamin biosynthesis; adenosylcobalamin from cob(II)yrinate a,c-diamide: step 6/7.</text>
</comment>
<evidence type="ECO:0000256" key="11">
    <source>
        <dbReference type="ARBA" id="ARBA00022777"/>
    </source>
</evidence>
<dbReference type="GO" id="GO:0008820">
    <property type="term" value="F:cobinamide phosphate guanylyltransferase activity"/>
    <property type="evidence" value="ECO:0007669"/>
    <property type="project" value="UniProtKB-EC"/>
</dbReference>
<gene>
    <name evidence="15" type="ORF">M976_01906</name>
</gene>
<sequence length="183" mass="20226">MILVTGGARSGKSSHTERLAAEDCDHVLYIATSLVTDDEMASRVAQHQAQRPQHWRTWEGFRDLGEVIRHHLQPGEGVMLECITTMLANLLYEESAGAEPESLDFAALEVILLRQIDDLIAACQQSPAPIYIVTNELGMSITPQNRLARHFVDISGRVNQKLAQAADEVWLVVAGIGVKIKCR</sequence>
<keyword evidence="10 14" id="KW-0547">Nucleotide-binding</keyword>
<evidence type="ECO:0000256" key="5">
    <source>
        <dbReference type="ARBA" id="ARBA00004692"/>
    </source>
</evidence>
<organism evidence="15 16">
    <name type="scientific">Buttiauxella ferragutiae ATCC 51602</name>
    <dbReference type="NCBI Taxonomy" id="1354252"/>
    <lineage>
        <taxon>Bacteria</taxon>
        <taxon>Pseudomonadati</taxon>
        <taxon>Pseudomonadota</taxon>
        <taxon>Gammaproteobacteria</taxon>
        <taxon>Enterobacterales</taxon>
        <taxon>Enterobacteriaceae</taxon>
        <taxon>Buttiauxella</taxon>
    </lineage>
</organism>
<accession>A0ABX2W9E8</accession>
<comment type="function">
    <text evidence="4 14">Catalyzes ATP-dependent phosphorylation of adenosylcobinamide and addition of GMP to adenosylcobinamide phosphate.</text>
</comment>
<comment type="catalytic activity">
    <reaction evidence="1 14">
        <text>adenosylcob(III)inamide + ATP = adenosylcob(III)inamide phosphate + ADP + H(+)</text>
        <dbReference type="Rhea" id="RHEA:15769"/>
        <dbReference type="ChEBI" id="CHEBI:2480"/>
        <dbReference type="ChEBI" id="CHEBI:15378"/>
        <dbReference type="ChEBI" id="CHEBI:30616"/>
        <dbReference type="ChEBI" id="CHEBI:58502"/>
        <dbReference type="ChEBI" id="CHEBI:456216"/>
        <dbReference type="EC" id="2.7.1.156"/>
    </reaction>
</comment>
<comment type="pathway">
    <text evidence="6 14">Cofactor biosynthesis; adenosylcobalamin biosynthesis; adenosylcobalamin from cob(II)yrinate a,c-diamide: step 5/7.</text>
</comment>
<comment type="catalytic activity">
    <reaction evidence="2 14">
        <text>adenosylcob(III)inamide phosphate + GTP + H(+) = adenosylcob(III)inamide-GDP + diphosphate</text>
        <dbReference type="Rhea" id="RHEA:22712"/>
        <dbReference type="ChEBI" id="CHEBI:15378"/>
        <dbReference type="ChEBI" id="CHEBI:33019"/>
        <dbReference type="ChEBI" id="CHEBI:37565"/>
        <dbReference type="ChEBI" id="CHEBI:58502"/>
        <dbReference type="ChEBI" id="CHEBI:60487"/>
        <dbReference type="EC" id="2.7.7.62"/>
    </reaction>
</comment>
<evidence type="ECO:0000256" key="1">
    <source>
        <dbReference type="ARBA" id="ARBA00000312"/>
    </source>
</evidence>
<evidence type="ECO:0000256" key="13">
    <source>
        <dbReference type="ARBA" id="ARBA00023134"/>
    </source>
</evidence>
<dbReference type="NCBIfam" id="NF004469">
    <property type="entry name" value="PRK05800.1"/>
    <property type="match status" value="1"/>
</dbReference>
<dbReference type="Pfam" id="PF02283">
    <property type="entry name" value="CobU"/>
    <property type="match status" value="1"/>
</dbReference>
<comment type="similarity">
    <text evidence="7 14">Belongs to the CobU/CobP family.</text>
</comment>
<evidence type="ECO:0000256" key="14">
    <source>
        <dbReference type="PIRNR" id="PIRNR006135"/>
    </source>
</evidence>
<dbReference type="InterPro" id="IPR003203">
    <property type="entry name" value="CobU/CobP"/>
</dbReference>
<keyword evidence="8 14" id="KW-0169">Cobalamin biosynthesis</keyword>
<dbReference type="GO" id="GO:0043752">
    <property type="term" value="F:adenosylcobinamide kinase activity"/>
    <property type="evidence" value="ECO:0007669"/>
    <property type="project" value="UniProtKB-EC"/>
</dbReference>